<accession>A0ABR2PY10</accession>
<reference evidence="1 2" key="1">
    <citation type="journal article" date="2024" name="G3 (Bethesda)">
        <title>Genome assembly of Hibiscus sabdariffa L. provides insights into metabolisms of medicinal natural products.</title>
        <authorList>
            <person name="Kim T."/>
        </authorList>
    </citation>
    <scope>NUCLEOTIDE SEQUENCE [LARGE SCALE GENOMIC DNA]</scope>
    <source>
        <strain evidence="1">TK-2024</strain>
        <tissue evidence="1">Old leaves</tissue>
    </source>
</reference>
<protein>
    <submittedName>
        <fullName evidence="1">Uncharacterized protein</fullName>
    </submittedName>
</protein>
<proteinExistence type="predicted"/>
<dbReference type="Proteomes" id="UP001396334">
    <property type="component" value="Unassembled WGS sequence"/>
</dbReference>
<evidence type="ECO:0000313" key="1">
    <source>
        <dbReference type="EMBL" id="KAK8993184.1"/>
    </source>
</evidence>
<keyword evidence="2" id="KW-1185">Reference proteome</keyword>
<sequence>MPVTVANRLNSLMSNFLWGGDSKKSKIHWVRWDLLCKPYSLGRLGIANLDIMNRAFLSKWYRRYGNEPSCLWRRVVSNKIPGKGSGYYLPLHPIDIHPGYGNGL</sequence>
<comment type="caution">
    <text evidence="1">The sequence shown here is derived from an EMBL/GenBank/DDBJ whole genome shotgun (WGS) entry which is preliminary data.</text>
</comment>
<dbReference type="PANTHER" id="PTHR33116">
    <property type="entry name" value="REVERSE TRANSCRIPTASE ZINC-BINDING DOMAIN-CONTAINING PROTEIN-RELATED-RELATED"/>
    <property type="match status" value="1"/>
</dbReference>
<organism evidence="1 2">
    <name type="scientific">Hibiscus sabdariffa</name>
    <name type="common">roselle</name>
    <dbReference type="NCBI Taxonomy" id="183260"/>
    <lineage>
        <taxon>Eukaryota</taxon>
        <taxon>Viridiplantae</taxon>
        <taxon>Streptophyta</taxon>
        <taxon>Embryophyta</taxon>
        <taxon>Tracheophyta</taxon>
        <taxon>Spermatophyta</taxon>
        <taxon>Magnoliopsida</taxon>
        <taxon>eudicotyledons</taxon>
        <taxon>Gunneridae</taxon>
        <taxon>Pentapetalae</taxon>
        <taxon>rosids</taxon>
        <taxon>malvids</taxon>
        <taxon>Malvales</taxon>
        <taxon>Malvaceae</taxon>
        <taxon>Malvoideae</taxon>
        <taxon>Hibiscus</taxon>
    </lineage>
</organism>
<name>A0ABR2PY10_9ROSI</name>
<gene>
    <name evidence="1" type="ORF">V6N11_033287</name>
</gene>
<evidence type="ECO:0000313" key="2">
    <source>
        <dbReference type="Proteomes" id="UP001396334"/>
    </source>
</evidence>
<dbReference type="PANTHER" id="PTHR33116:SF75">
    <property type="entry name" value="RIBONUCLEASE H PROTEIN"/>
    <property type="match status" value="1"/>
</dbReference>
<dbReference type="EMBL" id="JBBPBN010000049">
    <property type="protein sequence ID" value="KAK8993184.1"/>
    <property type="molecule type" value="Genomic_DNA"/>
</dbReference>